<evidence type="ECO:0000313" key="6">
    <source>
        <dbReference type="Proteomes" id="UP000054621"/>
    </source>
</evidence>
<dbReference type="InterPro" id="IPR001910">
    <property type="entry name" value="Inosine/uridine_hydrolase_dom"/>
</dbReference>
<comment type="caution">
    <text evidence="5">The sequence shown here is derived from an EMBL/GenBank/DDBJ whole genome shotgun (WGS) entry which is preliminary data.</text>
</comment>
<keyword evidence="1 5" id="KW-0378">Hydrolase</keyword>
<proteinExistence type="predicted"/>
<dbReference type="EMBL" id="LNYV01000011">
    <property type="protein sequence ID" value="KTD58911.1"/>
    <property type="molecule type" value="Genomic_DNA"/>
</dbReference>
<dbReference type="GO" id="GO:0008477">
    <property type="term" value="F:purine nucleosidase activity"/>
    <property type="evidence" value="ECO:0007669"/>
    <property type="project" value="UniProtKB-EC"/>
</dbReference>
<protein>
    <submittedName>
        <fullName evidence="5">Inosine-uridine preferring nucleoside hydrolase</fullName>
        <ecNumber evidence="5">3.2.2.1</ecNumber>
    </submittedName>
</protein>
<evidence type="ECO:0000256" key="2">
    <source>
        <dbReference type="ARBA" id="ARBA00023295"/>
    </source>
</evidence>
<dbReference type="Gene3D" id="3.90.245.10">
    <property type="entry name" value="Ribonucleoside hydrolase-like"/>
    <property type="match status" value="1"/>
</dbReference>
<keyword evidence="2 5" id="KW-0326">Glycosidase</keyword>
<evidence type="ECO:0000313" key="5">
    <source>
        <dbReference type="EMBL" id="KTD58911.1"/>
    </source>
</evidence>
<dbReference type="STRING" id="28087.Lsai_0711"/>
<dbReference type="EC" id="3.2.2.1" evidence="5"/>
<dbReference type="PANTHER" id="PTHR12304:SF46">
    <property type="entry name" value="INOSINE-ADENOSINE-GUANOSINE-NUCLEOSIDE HYDROLASE"/>
    <property type="match status" value="1"/>
</dbReference>
<dbReference type="AlphaFoldDB" id="A0A0W0YQF2"/>
<dbReference type="eggNOG" id="COG1957">
    <property type="taxonomic scope" value="Bacteria"/>
</dbReference>
<dbReference type="GO" id="GO:0006152">
    <property type="term" value="P:purine nucleoside catabolic process"/>
    <property type="evidence" value="ECO:0007669"/>
    <property type="project" value="TreeGrafter"/>
</dbReference>
<dbReference type="Pfam" id="PF01156">
    <property type="entry name" value="IU_nuc_hydro"/>
    <property type="match status" value="1"/>
</dbReference>
<dbReference type="InterPro" id="IPR023186">
    <property type="entry name" value="IUNH"/>
</dbReference>
<dbReference type="GO" id="GO:0005829">
    <property type="term" value="C:cytosol"/>
    <property type="evidence" value="ECO:0007669"/>
    <property type="project" value="TreeGrafter"/>
</dbReference>
<dbReference type="InterPro" id="IPR036452">
    <property type="entry name" value="Ribo_hydro-like"/>
</dbReference>
<dbReference type="SUPFAM" id="SSF53590">
    <property type="entry name" value="Nucleoside hydrolase"/>
    <property type="match status" value="1"/>
</dbReference>
<sequence>MRFAVKLYLIICCSFLFSIAHATRSFIIDTDVGTDDELALLYLLAQKDIDIKAITVVGTGESHCPAGLKNVAGLLALMHQEKIPLACGRVTPLSGEHHFPDWLRKQADNLAGAADLLPKVDVKTSQTAVQLLESTLRSANEPVEILAIGPLTNLGALVNKAPELKNKIKMIYIMGGAVESSGNLIEVDQTIKNTTAEWNIYVDPKAADNVFRSGVPITMVGLDVTNQVPVTPAFYQKLKQNQNSLANQFFYELFHQNEAEIIDHKWYFWDVLSAIVAYDDSIVQASNKKLRVLLSPEEQSGTTVVDKNGNNIRVCTTVDKQRLEHILMNTLKATS</sequence>
<accession>A0A0W0YQF2</accession>
<evidence type="ECO:0000256" key="1">
    <source>
        <dbReference type="ARBA" id="ARBA00022801"/>
    </source>
</evidence>
<feature type="signal peptide" evidence="3">
    <location>
        <begin position="1"/>
        <end position="22"/>
    </location>
</feature>
<reference evidence="5 6" key="1">
    <citation type="submission" date="2015-11" db="EMBL/GenBank/DDBJ databases">
        <title>Genomic analysis of 38 Legionella species identifies large and diverse effector repertoires.</title>
        <authorList>
            <person name="Burstein D."/>
            <person name="Amaro F."/>
            <person name="Zusman T."/>
            <person name="Lifshitz Z."/>
            <person name="Cohen O."/>
            <person name="Gilbert J.A."/>
            <person name="Pupko T."/>
            <person name="Shuman H.A."/>
            <person name="Segal G."/>
        </authorList>
    </citation>
    <scope>NUCLEOTIDE SEQUENCE [LARGE SCALE GENOMIC DNA]</scope>
    <source>
        <strain evidence="5 6">Mt.St.Helens-4</strain>
    </source>
</reference>
<dbReference type="OrthoDB" id="9797882at2"/>
<dbReference type="PATRIC" id="fig|28087.4.peg.759"/>
<feature type="domain" description="Inosine/uridine-preferring nucleoside hydrolase" evidence="4">
    <location>
        <begin position="27"/>
        <end position="323"/>
    </location>
</feature>
<gene>
    <name evidence="5" type="ORF">Lsai_0711</name>
</gene>
<evidence type="ECO:0000259" key="4">
    <source>
        <dbReference type="Pfam" id="PF01156"/>
    </source>
</evidence>
<dbReference type="PANTHER" id="PTHR12304">
    <property type="entry name" value="INOSINE-URIDINE PREFERRING NUCLEOSIDE HYDROLASE"/>
    <property type="match status" value="1"/>
</dbReference>
<dbReference type="Proteomes" id="UP000054621">
    <property type="component" value="Unassembled WGS sequence"/>
</dbReference>
<evidence type="ECO:0000256" key="3">
    <source>
        <dbReference type="SAM" id="SignalP"/>
    </source>
</evidence>
<name>A0A0W0YQF2_9GAMM</name>
<organism evidence="5 6">
    <name type="scientific">Legionella sainthelensi</name>
    <dbReference type="NCBI Taxonomy" id="28087"/>
    <lineage>
        <taxon>Bacteria</taxon>
        <taxon>Pseudomonadati</taxon>
        <taxon>Pseudomonadota</taxon>
        <taxon>Gammaproteobacteria</taxon>
        <taxon>Legionellales</taxon>
        <taxon>Legionellaceae</taxon>
        <taxon>Legionella</taxon>
    </lineage>
</organism>
<keyword evidence="3" id="KW-0732">Signal</keyword>
<feature type="chain" id="PRO_5006917850" evidence="3">
    <location>
        <begin position="23"/>
        <end position="335"/>
    </location>
</feature>